<proteinExistence type="predicted"/>
<feature type="transmembrane region" description="Helical" evidence="1">
    <location>
        <begin position="29"/>
        <end position="46"/>
    </location>
</feature>
<sequence>MIALLLIPILSSLFFYVEAFKSGMKAKAWAIAGFFVGPFLIPLFTISRHVAERKATGFNNLYLRA</sequence>
<evidence type="ECO:0000313" key="2">
    <source>
        <dbReference type="EMBL" id="MCW8107786.1"/>
    </source>
</evidence>
<accession>A0ABT3P4U3</accession>
<dbReference type="RefSeq" id="WP_265616480.1">
    <property type="nucleotide sequence ID" value="NZ_JAPFRD010000005.1"/>
</dbReference>
<gene>
    <name evidence="2" type="ORF">OPS25_04645</name>
</gene>
<keyword evidence="1" id="KW-0472">Membrane</keyword>
<organism evidence="2 3">
    <name type="scientific">Alteromonas aquimaris</name>
    <dbReference type="NCBI Taxonomy" id="2998417"/>
    <lineage>
        <taxon>Bacteria</taxon>
        <taxon>Pseudomonadati</taxon>
        <taxon>Pseudomonadota</taxon>
        <taxon>Gammaproteobacteria</taxon>
        <taxon>Alteromonadales</taxon>
        <taxon>Alteromonadaceae</taxon>
        <taxon>Alteromonas/Salinimonas group</taxon>
        <taxon>Alteromonas</taxon>
    </lineage>
</organism>
<dbReference type="Proteomes" id="UP001142810">
    <property type="component" value="Unassembled WGS sequence"/>
</dbReference>
<comment type="caution">
    <text evidence="2">The sequence shown here is derived from an EMBL/GenBank/DDBJ whole genome shotgun (WGS) entry which is preliminary data.</text>
</comment>
<name>A0ABT3P4U3_9ALTE</name>
<evidence type="ECO:0000313" key="3">
    <source>
        <dbReference type="Proteomes" id="UP001142810"/>
    </source>
</evidence>
<keyword evidence="1" id="KW-0812">Transmembrane</keyword>
<reference evidence="2" key="1">
    <citation type="submission" date="2022-11" db="EMBL/GenBank/DDBJ databases">
        <title>Alteromonas sp. nov., isolated from sea water of the Qingdao.</title>
        <authorList>
            <person name="Wang Q."/>
        </authorList>
    </citation>
    <scope>NUCLEOTIDE SEQUENCE</scope>
    <source>
        <strain evidence="2">ASW11-7</strain>
    </source>
</reference>
<keyword evidence="1" id="KW-1133">Transmembrane helix</keyword>
<dbReference type="EMBL" id="JAPFRD010000005">
    <property type="protein sequence ID" value="MCW8107786.1"/>
    <property type="molecule type" value="Genomic_DNA"/>
</dbReference>
<keyword evidence="3" id="KW-1185">Reference proteome</keyword>
<evidence type="ECO:0000256" key="1">
    <source>
        <dbReference type="SAM" id="Phobius"/>
    </source>
</evidence>
<protein>
    <submittedName>
        <fullName evidence="2">Uncharacterized protein</fullName>
    </submittedName>
</protein>